<evidence type="ECO:0000256" key="4">
    <source>
        <dbReference type="ARBA" id="ARBA00023315"/>
    </source>
</evidence>
<evidence type="ECO:0000256" key="3">
    <source>
        <dbReference type="ARBA" id="ARBA00022737"/>
    </source>
</evidence>
<dbReference type="SUPFAM" id="SSF51161">
    <property type="entry name" value="Trimeric LpxA-like enzymes"/>
    <property type="match status" value="1"/>
</dbReference>
<dbReference type="PROSITE" id="PS00101">
    <property type="entry name" value="HEXAPEP_TRANSFERASES"/>
    <property type="match status" value="1"/>
</dbReference>
<dbReference type="InterPro" id="IPR011004">
    <property type="entry name" value="Trimer_LpxA-like_sf"/>
</dbReference>
<sequence length="180" mass="20011">MTPFQLIKSDLSRQTGCYSNKLLIKNLLNSNRSFKYIFWWRLTNSNRLVTRIFARYMHSRLSIKYQIQIPKEAKIGAGLNLGHATGIVISPSVEIGINCNISQFVNIGSNHGKAALIGDNVYIGPMVCIVENVVIGNNVTIGAGSIVVKNIEQDSTAVGNPCRIVHKNDPARYIKNKYYA</sequence>
<dbReference type="GO" id="GO:0016746">
    <property type="term" value="F:acyltransferase activity"/>
    <property type="evidence" value="ECO:0007669"/>
    <property type="project" value="UniProtKB-KW"/>
</dbReference>
<evidence type="ECO:0000256" key="2">
    <source>
        <dbReference type="ARBA" id="ARBA00022679"/>
    </source>
</evidence>
<dbReference type="Proteomes" id="UP000188243">
    <property type="component" value="Chromosome"/>
</dbReference>
<protein>
    <submittedName>
        <fullName evidence="5">Serine acetyltransferase</fullName>
    </submittedName>
</protein>
<keyword evidence="4" id="KW-0012">Acyltransferase</keyword>
<dbReference type="InterPro" id="IPR018357">
    <property type="entry name" value="Hexapep_transf_CS"/>
</dbReference>
<gene>
    <name evidence="5" type="ORF">B0W48_18605</name>
</gene>
<dbReference type="InterPro" id="IPR001451">
    <property type="entry name" value="Hexapep"/>
</dbReference>
<dbReference type="KEGG" id="paln:B0W48_18605"/>
<dbReference type="AlphaFoldDB" id="A0A1Q2H2L4"/>
<dbReference type="STRING" id="247523.B0W48_18605"/>
<dbReference type="PANTHER" id="PTHR42811">
    <property type="entry name" value="SERINE ACETYLTRANSFERASE"/>
    <property type="match status" value="1"/>
</dbReference>
<name>A0A1Q2H2L4_9GAMM</name>
<dbReference type="InterPro" id="IPR045304">
    <property type="entry name" value="LbH_SAT"/>
</dbReference>
<evidence type="ECO:0000313" key="6">
    <source>
        <dbReference type="Proteomes" id="UP000188243"/>
    </source>
</evidence>
<dbReference type="RefSeq" id="WP_077538248.1">
    <property type="nucleotide sequence ID" value="NZ_CANLYY010000009.1"/>
</dbReference>
<keyword evidence="2 5" id="KW-0808">Transferase</keyword>
<dbReference type="EMBL" id="CP019628">
    <property type="protein sequence ID" value="AQQ01614.1"/>
    <property type="molecule type" value="Genomic_DNA"/>
</dbReference>
<evidence type="ECO:0000313" key="5">
    <source>
        <dbReference type="EMBL" id="AQQ01614.1"/>
    </source>
</evidence>
<evidence type="ECO:0000256" key="1">
    <source>
        <dbReference type="ARBA" id="ARBA00007274"/>
    </source>
</evidence>
<organism evidence="5 6">
    <name type="scientific">Pseudoalteromonas aliena</name>
    <dbReference type="NCBI Taxonomy" id="247523"/>
    <lineage>
        <taxon>Bacteria</taxon>
        <taxon>Pseudomonadati</taxon>
        <taxon>Pseudomonadota</taxon>
        <taxon>Gammaproteobacteria</taxon>
        <taxon>Alteromonadales</taxon>
        <taxon>Pseudoalteromonadaceae</taxon>
        <taxon>Pseudoalteromonas</taxon>
    </lineage>
</organism>
<dbReference type="Gene3D" id="2.160.10.10">
    <property type="entry name" value="Hexapeptide repeat proteins"/>
    <property type="match status" value="1"/>
</dbReference>
<reference evidence="5 6" key="1">
    <citation type="submission" date="2017-02" db="EMBL/GenBank/DDBJ databases">
        <title>Complete genome sequence of the cold-active Pseudoalteromonas aliena strain EH1 isolated from Arctic seawater.</title>
        <authorList>
            <person name="Kim E."/>
            <person name="Heo E."/>
            <person name="Kim H."/>
            <person name="Kim D."/>
        </authorList>
    </citation>
    <scope>NUCLEOTIDE SEQUENCE [LARGE SCALE GENOMIC DNA]</scope>
    <source>
        <strain evidence="5 6">EH1</strain>
    </source>
</reference>
<keyword evidence="3" id="KW-0677">Repeat</keyword>
<comment type="similarity">
    <text evidence="1">Belongs to the transferase hexapeptide repeat family.</text>
</comment>
<dbReference type="Pfam" id="PF00132">
    <property type="entry name" value="Hexapep"/>
    <property type="match status" value="1"/>
</dbReference>
<dbReference type="CDD" id="cd03354">
    <property type="entry name" value="LbH_SAT"/>
    <property type="match status" value="1"/>
</dbReference>
<accession>A0A1Q2H2L4</accession>
<proteinExistence type="inferred from homology"/>